<evidence type="ECO:0000313" key="2">
    <source>
        <dbReference type="Proteomes" id="UP001060215"/>
    </source>
</evidence>
<accession>A0ACC0FP93</accession>
<keyword evidence="2" id="KW-1185">Reference proteome</keyword>
<name>A0ACC0FP93_9ERIC</name>
<dbReference type="EMBL" id="CM045771">
    <property type="protein sequence ID" value="KAI7989942.1"/>
    <property type="molecule type" value="Genomic_DNA"/>
</dbReference>
<protein>
    <submittedName>
        <fullName evidence="1">Dolichyl-diphosphooligosaccharide--protein glycosyltransferase subunit 3B</fullName>
    </submittedName>
</protein>
<gene>
    <name evidence="1" type="ORF">LOK49_LG13G02027</name>
</gene>
<sequence length="102" mass="11340">MMAPPSSPSSSPSNPNLQPTTTPRPFSLLIFFDASQFHDKQELHLKSLRSEFSRSSSFISNNNPSSQSKLFFCYIEFKESQSSFAQFGEELRDGGGLSGSYC</sequence>
<evidence type="ECO:0000313" key="1">
    <source>
        <dbReference type="EMBL" id="KAI7989942.1"/>
    </source>
</evidence>
<dbReference type="Proteomes" id="UP001060215">
    <property type="component" value="Chromosome 14"/>
</dbReference>
<organism evidence="1 2">
    <name type="scientific">Camellia lanceoleosa</name>
    <dbReference type="NCBI Taxonomy" id="1840588"/>
    <lineage>
        <taxon>Eukaryota</taxon>
        <taxon>Viridiplantae</taxon>
        <taxon>Streptophyta</taxon>
        <taxon>Embryophyta</taxon>
        <taxon>Tracheophyta</taxon>
        <taxon>Spermatophyta</taxon>
        <taxon>Magnoliopsida</taxon>
        <taxon>eudicotyledons</taxon>
        <taxon>Gunneridae</taxon>
        <taxon>Pentapetalae</taxon>
        <taxon>asterids</taxon>
        <taxon>Ericales</taxon>
        <taxon>Theaceae</taxon>
        <taxon>Camellia</taxon>
    </lineage>
</organism>
<comment type="caution">
    <text evidence="1">The sequence shown here is derived from an EMBL/GenBank/DDBJ whole genome shotgun (WGS) entry which is preliminary data.</text>
</comment>
<reference evidence="1 2" key="1">
    <citation type="journal article" date="2022" name="Plant J.">
        <title>Chromosome-level genome of Camellia lanceoleosa provides a valuable resource for understanding genome evolution and self-incompatibility.</title>
        <authorList>
            <person name="Gong W."/>
            <person name="Xiao S."/>
            <person name="Wang L."/>
            <person name="Liao Z."/>
            <person name="Chang Y."/>
            <person name="Mo W."/>
            <person name="Hu G."/>
            <person name="Li W."/>
            <person name="Zhao G."/>
            <person name="Zhu H."/>
            <person name="Hu X."/>
            <person name="Ji K."/>
            <person name="Xiang X."/>
            <person name="Song Q."/>
            <person name="Yuan D."/>
            <person name="Jin S."/>
            <person name="Zhang L."/>
        </authorList>
    </citation>
    <scope>NUCLEOTIDE SEQUENCE [LARGE SCALE GENOMIC DNA]</scope>
    <source>
        <strain evidence="1">SQ_2022a</strain>
    </source>
</reference>
<proteinExistence type="predicted"/>